<dbReference type="Pfam" id="PF02949">
    <property type="entry name" value="7tm_6"/>
    <property type="match status" value="1"/>
</dbReference>
<evidence type="ECO:0000256" key="7">
    <source>
        <dbReference type="ARBA" id="ARBA00023170"/>
    </source>
</evidence>
<organism evidence="9">
    <name type="scientific">Cacopsylla melanoneura</name>
    <dbReference type="NCBI Taxonomy" id="428564"/>
    <lineage>
        <taxon>Eukaryota</taxon>
        <taxon>Metazoa</taxon>
        <taxon>Ecdysozoa</taxon>
        <taxon>Arthropoda</taxon>
        <taxon>Hexapoda</taxon>
        <taxon>Insecta</taxon>
        <taxon>Pterygota</taxon>
        <taxon>Neoptera</taxon>
        <taxon>Paraneoptera</taxon>
        <taxon>Hemiptera</taxon>
        <taxon>Sternorrhyncha</taxon>
        <taxon>Psylloidea</taxon>
        <taxon>Psyllidae</taxon>
        <taxon>Psyllinae</taxon>
        <taxon>Cacopsylla</taxon>
    </lineage>
</organism>
<keyword evidence="5" id="KW-1133">Transmembrane helix</keyword>
<evidence type="ECO:0000256" key="2">
    <source>
        <dbReference type="ARBA" id="ARBA00022606"/>
    </source>
</evidence>
<dbReference type="AlphaFoldDB" id="A0A8D8R969"/>
<dbReference type="InterPro" id="IPR004117">
    <property type="entry name" value="7tm6_olfct_rcpt"/>
</dbReference>
<keyword evidence="8" id="KW-0807">Transducer</keyword>
<evidence type="ECO:0000256" key="1">
    <source>
        <dbReference type="ARBA" id="ARBA00004141"/>
    </source>
</evidence>
<keyword evidence="7" id="KW-0675">Receptor</keyword>
<evidence type="ECO:0000256" key="4">
    <source>
        <dbReference type="ARBA" id="ARBA00022725"/>
    </source>
</evidence>
<evidence type="ECO:0000313" key="9">
    <source>
        <dbReference type="EMBL" id="CAG6646006.1"/>
    </source>
</evidence>
<name>A0A8D8R969_9HEMI</name>
<protein>
    <submittedName>
        <fullName evidence="9">Uncharacterized protein</fullName>
    </submittedName>
</protein>
<sequence>MITLFQPVFFSFSLVRFLEQTFTSTIIVDFFHAVTSLSFALFHFQSAQGLVEFMKMYVFLFVCILHQFLNNYFGEIIKYWQVRVSDATYQTPWYLRDAQFRRSIQIITARTRTPIMMNGLKMYILCLASFIEFMKRIFSYYTVLKEVSK</sequence>
<keyword evidence="2" id="KW-0716">Sensory transduction</keyword>
<evidence type="ECO:0000256" key="8">
    <source>
        <dbReference type="ARBA" id="ARBA00023224"/>
    </source>
</evidence>
<keyword evidence="3" id="KW-0812">Transmembrane</keyword>
<dbReference type="GO" id="GO:0004984">
    <property type="term" value="F:olfactory receptor activity"/>
    <property type="evidence" value="ECO:0007669"/>
    <property type="project" value="InterPro"/>
</dbReference>
<evidence type="ECO:0000256" key="3">
    <source>
        <dbReference type="ARBA" id="ARBA00022692"/>
    </source>
</evidence>
<dbReference type="PANTHER" id="PTHR21137:SF42">
    <property type="entry name" value="ODORANT RECEPTOR 83A"/>
    <property type="match status" value="1"/>
</dbReference>
<dbReference type="GO" id="GO:0005549">
    <property type="term" value="F:odorant binding"/>
    <property type="evidence" value="ECO:0007669"/>
    <property type="project" value="InterPro"/>
</dbReference>
<keyword evidence="6" id="KW-0472">Membrane</keyword>
<accession>A0A8D8R969</accession>
<dbReference type="GO" id="GO:0007165">
    <property type="term" value="P:signal transduction"/>
    <property type="evidence" value="ECO:0007669"/>
    <property type="project" value="UniProtKB-KW"/>
</dbReference>
<dbReference type="PANTHER" id="PTHR21137">
    <property type="entry name" value="ODORANT RECEPTOR"/>
    <property type="match status" value="1"/>
</dbReference>
<reference evidence="9" key="1">
    <citation type="submission" date="2021-05" db="EMBL/GenBank/DDBJ databases">
        <authorList>
            <person name="Alioto T."/>
            <person name="Alioto T."/>
            <person name="Gomez Garrido J."/>
        </authorList>
    </citation>
    <scope>NUCLEOTIDE SEQUENCE</scope>
</reference>
<dbReference type="GO" id="GO:0005886">
    <property type="term" value="C:plasma membrane"/>
    <property type="evidence" value="ECO:0007669"/>
    <property type="project" value="TreeGrafter"/>
</dbReference>
<proteinExistence type="predicted"/>
<comment type="subcellular location">
    <subcellularLocation>
        <location evidence="1">Membrane</location>
        <topology evidence="1">Multi-pass membrane protein</topology>
    </subcellularLocation>
</comment>
<dbReference type="EMBL" id="HBUF01139529">
    <property type="protein sequence ID" value="CAG6646006.1"/>
    <property type="molecule type" value="Transcribed_RNA"/>
</dbReference>
<evidence type="ECO:0000256" key="5">
    <source>
        <dbReference type="ARBA" id="ARBA00022989"/>
    </source>
</evidence>
<evidence type="ECO:0000256" key="6">
    <source>
        <dbReference type="ARBA" id="ARBA00023136"/>
    </source>
</evidence>
<keyword evidence="4" id="KW-0552">Olfaction</keyword>